<evidence type="ECO:0000313" key="2">
    <source>
        <dbReference type="Proteomes" id="UP000036681"/>
    </source>
</evidence>
<name>A0A0M3I341_ASCLU</name>
<reference evidence="3" key="1">
    <citation type="submission" date="2017-02" db="UniProtKB">
        <authorList>
            <consortium name="WormBaseParasite"/>
        </authorList>
    </citation>
    <scope>IDENTIFICATION</scope>
</reference>
<accession>A0A0M3I341</accession>
<organism evidence="2 3">
    <name type="scientific">Ascaris lumbricoides</name>
    <name type="common">Giant roundworm</name>
    <dbReference type="NCBI Taxonomy" id="6252"/>
    <lineage>
        <taxon>Eukaryota</taxon>
        <taxon>Metazoa</taxon>
        <taxon>Ecdysozoa</taxon>
        <taxon>Nematoda</taxon>
        <taxon>Chromadorea</taxon>
        <taxon>Rhabditida</taxon>
        <taxon>Spirurina</taxon>
        <taxon>Ascaridomorpha</taxon>
        <taxon>Ascaridoidea</taxon>
        <taxon>Ascarididae</taxon>
        <taxon>Ascaris</taxon>
    </lineage>
</organism>
<dbReference type="AlphaFoldDB" id="A0A0M3I341"/>
<keyword evidence="1" id="KW-0472">Membrane</keyword>
<keyword evidence="1" id="KW-0812">Transmembrane</keyword>
<protein>
    <submittedName>
        <fullName evidence="3">Amino acid transporter</fullName>
    </submittedName>
</protein>
<dbReference type="Proteomes" id="UP000036681">
    <property type="component" value="Unplaced"/>
</dbReference>
<sequence length="109" mass="11954">MEISRKHCKGDTLFSVDNKDEAVFIANLMPVLIVVIVEGIMEFGSLLVAVLTFTNVIGNPRNVAPGGLLIAFSDVIEKRNQVKVILSLNSRTTIQDNNKSDHILECTLS</sequence>
<keyword evidence="2" id="KW-1185">Reference proteome</keyword>
<evidence type="ECO:0000313" key="3">
    <source>
        <dbReference type="WBParaSite" id="ALUE_0001100901-mRNA-1"/>
    </source>
</evidence>
<proteinExistence type="predicted"/>
<evidence type="ECO:0000256" key="1">
    <source>
        <dbReference type="SAM" id="Phobius"/>
    </source>
</evidence>
<feature type="transmembrane region" description="Helical" evidence="1">
    <location>
        <begin position="24"/>
        <end position="51"/>
    </location>
</feature>
<keyword evidence="1" id="KW-1133">Transmembrane helix</keyword>
<dbReference type="WBParaSite" id="ALUE_0001100901-mRNA-1">
    <property type="protein sequence ID" value="ALUE_0001100901-mRNA-1"/>
    <property type="gene ID" value="ALUE_0001100901"/>
</dbReference>